<gene>
    <name evidence="1" type="ORF">IMCC12053_1563</name>
</gene>
<keyword evidence="2" id="KW-1185">Reference proteome</keyword>
<reference evidence="1 2" key="1">
    <citation type="submission" date="2015-05" db="EMBL/GenBank/DDBJ databases">
        <authorList>
            <person name="Wang D.B."/>
            <person name="Wang M."/>
        </authorList>
    </citation>
    <scope>NUCLEOTIDE SEQUENCE [LARGE SCALE GENOMIC DNA]</scope>
    <source>
        <strain evidence="1 2">IMCC 12053</strain>
    </source>
</reference>
<protein>
    <submittedName>
        <fullName evidence="1">Uncharacterized protein</fullName>
    </submittedName>
</protein>
<dbReference type="EMBL" id="CP012023">
    <property type="protein sequence ID" value="ALI55510.1"/>
    <property type="molecule type" value="Genomic_DNA"/>
</dbReference>
<dbReference type="PATRIC" id="fig|1397108.4.peg.1597"/>
<dbReference type="KEGG" id="cmar:IMCC12053_1563"/>
<dbReference type="OrthoDB" id="7864349at2"/>
<name>A0A0N9ZIG2_9RHOB</name>
<proteinExistence type="predicted"/>
<sequence length="116" mass="12006">MIYATRHNAPFARALTAALGLMILPACAIDSPQIGKTLITPTPIVVDGATFRIFRQRGGGSSVEAHRINVMVPPPSRTAIVAKAAIAITQATGCPIKAGSLVGDQALVKAELDCSN</sequence>
<organism evidence="1 2">
    <name type="scientific">Celeribacter marinus</name>
    <dbReference type="NCBI Taxonomy" id="1397108"/>
    <lineage>
        <taxon>Bacteria</taxon>
        <taxon>Pseudomonadati</taxon>
        <taxon>Pseudomonadota</taxon>
        <taxon>Alphaproteobacteria</taxon>
        <taxon>Rhodobacterales</taxon>
        <taxon>Roseobacteraceae</taxon>
        <taxon>Celeribacter</taxon>
    </lineage>
</organism>
<accession>A0A0N9ZIG2</accession>
<dbReference type="Proteomes" id="UP000064920">
    <property type="component" value="Chromosome"/>
</dbReference>
<dbReference type="AlphaFoldDB" id="A0A0N9ZIG2"/>
<dbReference type="RefSeq" id="WP_062217540.1">
    <property type="nucleotide sequence ID" value="NZ_CP012023.1"/>
</dbReference>
<evidence type="ECO:0000313" key="2">
    <source>
        <dbReference type="Proteomes" id="UP000064920"/>
    </source>
</evidence>
<evidence type="ECO:0000313" key="1">
    <source>
        <dbReference type="EMBL" id="ALI55510.1"/>
    </source>
</evidence>